<sequence>MSQYTDRIYNARRNPSQMQQIALEELDQQLQGRGTYDIPDASIPFVASMECGTLGVAMAITEMEAQMRMLNARMALTQDEVYYHMSTDDYIGRFSTPATTDFHLYLGYEEIIQKAVPYGDQGARKLIIPRLTQFMGGTTPFTMQYPIELRVLRHGGLQIVYDGTSVSPIETLKTNQVSWDMLRMDRNRVIRLKIPVRQFRITTNSDALSPATLFENSYTFTDKFYFARVYLNDGASSEWTEVLTTHTEQVYNPLKVTAVLRVVGQTLQVAIPTIYTNTGLASGKIRVDIYTTLGQLDLSMADYRPEQFQALFNAIDDDTTYVSPLNTFSIKQALNVSRVTGGANALDFITIRNRAIDNTMGDADVPITDVQLEAKLDQRGYTLVSNIDNITDRQFLASRRLGTPQALDVVSGAGCVMSQLRINMDMVAASAHTADNGERITILPSMLYRFSNGKVTMVQDAELASIVTSDPEDISRLVNESRFVYSPFHYVMDATDSNFDFRPYYLDNPTITEKTFVGENESSNLQSNVDAYEIERVANGYRILVRLVSSAQFRSLDDSQVVCQIGYRPTGEEVFASVNGRQIGIENSERVFEFLIETNYDLDNTGELYTTNMSIFSSAQTNFKTKLENEFDISILVVNAVTPGYQSNTIDAMVQSHLLPNEWMLVNRERLEITLGYDMSRIWRRNRSVLGEEDYQRWTENVPKYWTENQYRKDATGHDIIEIGPNGQVIMYLEHAKGSPVLDAKGEQTWLHLKNDPVMVDGKPVLAAPRKLLREVTILMVDGLFYFATEAAAVAYRKEIPMEFVTWLQSDIGDISERLLEKAELYVYPTQTFGDTVVSTRDGQQATIRIDQSFAITHWLKPAAYTNSTIRPSLIDNDKQVLDSQISRKTISNSEIVAQLGTTAGDDVLANEISGLGGDENYPILTVDDDAVRLSIRKKMVVLANQLLTIEDDVTVNFLPHEQAE</sequence>
<evidence type="ECO:0000313" key="1">
    <source>
        <dbReference type="EMBL" id="QBJ02625.1"/>
    </source>
</evidence>
<accession>A0A481W562</accession>
<proteinExistence type="predicted"/>
<reference evidence="1 2" key="1">
    <citation type="submission" date="2019-02" db="EMBL/GenBank/DDBJ databases">
        <authorList>
            <person name="Frampton R.A."/>
            <person name="Wojtus J.K."/>
            <person name="Fineran P.C."/>
            <person name="Hendrickson H.L."/>
        </authorList>
    </citation>
    <scope>NUCLEOTIDE SEQUENCE [LARGE SCALE GENOMIC DNA]</scope>
</reference>
<dbReference type="EMBL" id="MK552327">
    <property type="protein sequence ID" value="QBJ02625.1"/>
    <property type="molecule type" value="Genomic_DNA"/>
</dbReference>
<organism evidence="1 2">
    <name type="scientific">Pseudomonas phage Psa21</name>
    <dbReference type="NCBI Taxonomy" id="2530023"/>
    <lineage>
        <taxon>Viruses</taxon>
        <taxon>Duplodnaviria</taxon>
        <taxon>Heunggongvirae</taxon>
        <taxon>Uroviricota</taxon>
        <taxon>Caudoviricetes</taxon>
        <taxon>Chimalliviridae</taxon>
        <taxon>Tepukevirus</taxon>
        <taxon>Tepukevirus Psa21</taxon>
    </lineage>
</organism>
<keyword evidence="2" id="KW-1185">Reference proteome</keyword>
<dbReference type="Proteomes" id="UP000294134">
    <property type="component" value="Segment"/>
</dbReference>
<name>A0A481W562_9CAUD</name>
<protein>
    <submittedName>
        <fullName evidence="1">Virion structural protein</fullName>
    </submittedName>
</protein>
<gene>
    <name evidence="1" type="ORF">PSA21_97</name>
</gene>
<evidence type="ECO:0000313" key="2">
    <source>
        <dbReference type="Proteomes" id="UP000294134"/>
    </source>
</evidence>